<keyword evidence="13" id="KW-1185">Reference proteome</keyword>
<evidence type="ECO:0000256" key="9">
    <source>
        <dbReference type="PIRSR" id="PIRSR600821-50"/>
    </source>
</evidence>
<evidence type="ECO:0000256" key="2">
    <source>
        <dbReference type="ARBA" id="ARBA00001933"/>
    </source>
</evidence>
<keyword evidence="6 8" id="KW-0413">Isomerase</keyword>
<organism evidence="12 13">
    <name type="scientific">Fluviicoccus keumensis</name>
    <dbReference type="NCBI Taxonomy" id="1435465"/>
    <lineage>
        <taxon>Bacteria</taxon>
        <taxon>Pseudomonadati</taxon>
        <taxon>Pseudomonadota</taxon>
        <taxon>Gammaproteobacteria</taxon>
        <taxon>Moraxellales</taxon>
        <taxon>Moraxellaceae</taxon>
        <taxon>Fluviicoccus</taxon>
    </lineage>
</organism>
<feature type="domain" description="Alanine racemase C-terminal" evidence="11">
    <location>
        <begin position="234"/>
        <end position="357"/>
    </location>
</feature>
<comment type="catalytic activity">
    <reaction evidence="1 8">
        <text>L-alanine = D-alanine</text>
        <dbReference type="Rhea" id="RHEA:20249"/>
        <dbReference type="ChEBI" id="CHEBI:57416"/>
        <dbReference type="ChEBI" id="CHEBI:57972"/>
        <dbReference type="EC" id="5.1.1.1"/>
    </reaction>
</comment>
<dbReference type="SMART" id="SM01005">
    <property type="entry name" value="Ala_racemase_C"/>
    <property type="match status" value="1"/>
</dbReference>
<dbReference type="PANTHER" id="PTHR30511:SF4">
    <property type="entry name" value="ALANINE RACEMASE, BIOSYNTHETIC"/>
    <property type="match status" value="1"/>
</dbReference>
<reference evidence="12 13" key="1">
    <citation type="submission" date="2019-02" db="EMBL/GenBank/DDBJ databases">
        <title>Genomic Encyclopedia of Type Strains, Phase IV (KMG-IV): sequencing the most valuable type-strain genomes for metagenomic binning, comparative biology and taxonomic classification.</title>
        <authorList>
            <person name="Goeker M."/>
        </authorList>
    </citation>
    <scope>NUCLEOTIDE SEQUENCE [LARGE SCALE GENOMIC DNA]</scope>
    <source>
        <strain evidence="12 13">DSM 105135</strain>
    </source>
</reference>
<feature type="binding site" evidence="8 10">
    <location>
        <position position="130"/>
    </location>
    <ligand>
        <name>substrate</name>
    </ligand>
</feature>
<evidence type="ECO:0000256" key="8">
    <source>
        <dbReference type="HAMAP-Rule" id="MF_01201"/>
    </source>
</evidence>
<dbReference type="EC" id="5.1.1.1" evidence="4 8"/>
<dbReference type="InterPro" id="IPR011079">
    <property type="entry name" value="Ala_racemase_C"/>
</dbReference>
<accession>A0A4Q7Z8Y0</accession>
<evidence type="ECO:0000313" key="13">
    <source>
        <dbReference type="Proteomes" id="UP000292423"/>
    </source>
</evidence>
<dbReference type="GO" id="GO:0005829">
    <property type="term" value="C:cytosol"/>
    <property type="evidence" value="ECO:0007669"/>
    <property type="project" value="TreeGrafter"/>
</dbReference>
<dbReference type="Gene3D" id="2.40.37.10">
    <property type="entry name" value="Lyase, Ornithine Decarboxylase, Chain A, domain 1"/>
    <property type="match status" value="1"/>
</dbReference>
<dbReference type="SUPFAM" id="SSF50621">
    <property type="entry name" value="Alanine racemase C-terminal domain-like"/>
    <property type="match status" value="1"/>
</dbReference>
<feature type="modified residue" description="N6-(pyridoxal phosphate)lysine" evidence="8 9">
    <location>
        <position position="34"/>
    </location>
</feature>
<dbReference type="InterPro" id="IPR000821">
    <property type="entry name" value="Ala_racemase"/>
</dbReference>
<name>A0A4Q7Z8Y0_9GAMM</name>
<evidence type="ECO:0000256" key="7">
    <source>
        <dbReference type="ARBA" id="ARBA00037912"/>
    </source>
</evidence>
<dbReference type="Gene3D" id="3.20.20.10">
    <property type="entry name" value="Alanine racemase"/>
    <property type="match status" value="1"/>
</dbReference>
<dbReference type="GO" id="GO:0030632">
    <property type="term" value="P:D-alanine biosynthetic process"/>
    <property type="evidence" value="ECO:0007669"/>
    <property type="project" value="UniProtKB-UniRule"/>
</dbReference>
<dbReference type="InterPro" id="IPR009006">
    <property type="entry name" value="Ala_racemase/Decarboxylase_C"/>
</dbReference>
<dbReference type="InterPro" id="IPR029066">
    <property type="entry name" value="PLP-binding_barrel"/>
</dbReference>
<dbReference type="Pfam" id="PF01168">
    <property type="entry name" value="Ala_racemase_N"/>
    <property type="match status" value="1"/>
</dbReference>
<feature type="binding site" evidence="8 10">
    <location>
        <position position="303"/>
    </location>
    <ligand>
        <name>substrate</name>
    </ligand>
</feature>
<keyword evidence="5 8" id="KW-0663">Pyridoxal phosphate</keyword>
<dbReference type="HAMAP" id="MF_01201">
    <property type="entry name" value="Ala_racemase"/>
    <property type="match status" value="1"/>
</dbReference>
<evidence type="ECO:0000256" key="6">
    <source>
        <dbReference type="ARBA" id="ARBA00023235"/>
    </source>
</evidence>
<dbReference type="RefSeq" id="WP_130412074.1">
    <property type="nucleotide sequence ID" value="NZ_SHKX01000011.1"/>
</dbReference>
<comment type="cofactor">
    <cofactor evidence="2 8 9">
        <name>pyridoxal 5'-phosphate</name>
        <dbReference type="ChEBI" id="CHEBI:597326"/>
    </cofactor>
</comment>
<dbReference type="AlphaFoldDB" id="A0A4Q7Z8Y0"/>
<feature type="active site" description="Proton acceptor; specific for L-alanine" evidence="8">
    <location>
        <position position="255"/>
    </location>
</feature>
<dbReference type="FunFam" id="2.40.37.10:FF:000002">
    <property type="entry name" value="Alanine racemase"/>
    <property type="match status" value="1"/>
</dbReference>
<comment type="caution">
    <text evidence="12">The sequence shown here is derived from an EMBL/GenBank/DDBJ whole genome shotgun (WGS) entry which is preliminary data.</text>
</comment>
<dbReference type="EMBL" id="SHKX01000011">
    <property type="protein sequence ID" value="RZU46977.1"/>
    <property type="molecule type" value="Genomic_DNA"/>
</dbReference>
<dbReference type="PRINTS" id="PR00992">
    <property type="entry name" value="ALARACEMASE"/>
</dbReference>
<evidence type="ECO:0000256" key="5">
    <source>
        <dbReference type="ARBA" id="ARBA00022898"/>
    </source>
</evidence>
<dbReference type="CDD" id="cd06827">
    <property type="entry name" value="PLPDE_III_AR_proteobact"/>
    <property type="match status" value="1"/>
</dbReference>
<dbReference type="SUPFAM" id="SSF51419">
    <property type="entry name" value="PLP-binding barrel"/>
    <property type="match status" value="1"/>
</dbReference>
<evidence type="ECO:0000259" key="11">
    <source>
        <dbReference type="SMART" id="SM01005"/>
    </source>
</evidence>
<comment type="pathway">
    <text evidence="7 8">Amino-acid biosynthesis; D-alanine biosynthesis; D-alanine from L-alanine: step 1/1.</text>
</comment>
<dbReference type="FunFam" id="3.20.20.10:FF:000002">
    <property type="entry name" value="Alanine racemase"/>
    <property type="match status" value="1"/>
</dbReference>
<dbReference type="GO" id="GO:0008784">
    <property type="term" value="F:alanine racemase activity"/>
    <property type="evidence" value="ECO:0007669"/>
    <property type="project" value="UniProtKB-UniRule"/>
</dbReference>
<dbReference type="NCBIfam" id="TIGR00492">
    <property type="entry name" value="alr"/>
    <property type="match status" value="1"/>
</dbReference>
<comment type="similarity">
    <text evidence="3 8">Belongs to the alanine racemase family.</text>
</comment>
<evidence type="ECO:0000313" key="12">
    <source>
        <dbReference type="EMBL" id="RZU46977.1"/>
    </source>
</evidence>
<proteinExistence type="inferred from homology"/>
<sequence length="357" mass="38750">MRDATLLLSREALLHNVARVRALAPQSRVLAMVKAEAYGHGATTTAAFLAPHVDALGVAFLEEALALRDAGIDTPIVLMEGVFNDYELATARAKNMHVMVHQHAQVDMLARHPQGLPLTAWLKVDSGMHRLGFRPDEVPDVYHRLEAMPAVARIVVCSHFAAADDPASPQTEQQFRVMQQLAAALPALPLSLANSAAVLRLPETHHQWVRPGIMLYGSSPFVEESAESLDLKPVMTLVSRVIAVRDIRAGEPVGYSATWAPAEDTRIAVVAIGYGDGYPRHAPSGTPVLINGKRYPLVGRVSMDMITVDIGDDNVQPGDSAVLWGTGLSADEVARHAGTISYELFCRLTSRVSRIWQ</sequence>
<evidence type="ECO:0000256" key="4">
    <source>
        <dbReference type="ARBA" id="ARBA00013089"/>
    </source>
</evidence>
<dbReference type="GO" id="GO:0030170">
    <property type="term" value="F:pyridoxal phosphate binding"/>
    <property type="evidence" value="ECO:0007669"/>
    <property type="project" value="UniProtKB-UniRule"/>
</dbReference>
<comment type="function">
    <text evidence="8">Catalyzes the interconversion of L-alanine and D-alanine. May also act on other amino acids.</text>
</comment>
<dbReference type="Proteomes" id="UP000292423">
    <property type="component" value="Unassembled WGS sequence"/>
</dbReference>
<dbReference type="PANTHER" id="PTHR30511">
    <property type="entry name" value="ALANINE RACEMASE"/>
    <property type="match status" value="1"/>
</dbReference>
<feature type="active site" description="Proton acceptor; specific for D-alanine" evidence="8">
    <location>
        <position position="34"/>
    </location>
</feature>
<protein>
    <recommendedName>
        <fullName evidence="4 8">Alanine racemase</fullName>
        <ecNumber evidence="4 8">5.1.1.1</ecNumber>
    </recommendedName>
</protein>
<evidence type="ECO:0000256" key="1">
    <source>
        <dbReference type="ARBA" id="ARBA00000316"/>
    </source>
</evidence>
<evidence type="ECO:0000256" key="3">
    <source>
        <dbReference type="ARBA" id="ARBA00007880"/>
    </source>
</evidence>
<dbReference type="UniPathway" id="UPA00042">
    <property type="reaction ID" value="UER00497"/>
</dbReference>
<dbReference type="InterPro" id="IPR001608">
    <property type="entry name" value="Ala_racemase_N"/>
</dbReference>
<dbReference type="Pfam" id="PF00842">
    <property type="entry name" value="Ala_racemase_C"/>
    <property type="match status" value="1"/>
</dbReference>
<evidence type="ECO:0000256" key="10">
    <source>
        <dbReference type="PIRSR" id="PIRSR600821-52"/>
    </source>
</evidence>
<dbReference type="OrthoDB" id="9813814at2"/>
<gene>
    <name evidence="12" type="ORF">EV700_1364</name>
</gene>